<comment type="caution">
    <text evidence="2">The sequence shown here is derived from an EMBL/GenBank/DDBJ whole genome shotgun (WGS) entry which is preliminary data.</text>
</comment>
<feature type="compositionally biased region" description="Polar residues" evidence="1">
    <location>
        <begin position="428"/>
        <end position="441"/>
    </location>
</feature>
<sequence length="689" mass="78676">MAHIKKTKVGKGVTHRERYIALGIFTTNNLIVHFDEAEYHEKNFSEDSSFMDKLAICKKLIDPKSLTVTLKDGQDFLFMIEEHKSVKNIDIYLDKDETSQPLPFKIAQDNPNLGSYIPIIPKVINVKISGDLKHNKKVIVKGDVIDGSEKDSIELQISKKAIGYYLVAKYTLVTADGKIGVSVYVIYDSYVEHSEPRNVWGKNVNKAIAKLDPGEKYPIQFKGGYRVMPNQQYWSRHIGKVARDPTECFYNSDIEAYKDATIKHVGSLWEMWRLKLNVDYARPCKSCEEAVRNVLEDMDLHDWEEKDGRLPTQDEMFFLTRQKGGHLVEQAAKDKYDEIRKTIQSNPSLTDIEIVEKCFGPQRHGHMFGYGDEIKRKHLEESNSFYVKELEARLIKKDEENCKLQKSIESTNNRLDDIEKERGKPSSVAPSTSNEESNQVSLHLRTRRKSTTHRIHGFEEEEESGKNGFSLFDAVIMAGVMCLLKRWRSPRVAIWLWWEGFGHIEEALRIVTMGFEGSAEIRRNDGPGTGARAQRSRTRLGDPQLGRRLAGDSRWFVFVFSFLFQFVQFSSLPFSLLNNFLVVSNCALNMACEILQLELGNMNLRLFGSPGKFYGQAQAHVVVYEGKIREKPSSKEEARQLIKGSWLVGVLYEVKNGSNSVSDPSLISNGSETEIIRNGIYSVSNQKRN</sequence>
<dbReference type="PANTHER" id="PTHR33499">
    <property type="entry name" value="OS12G0282400 PROTEIN-RELATED"/>
    <property type="match status" value="1"/>
</dbReference>
<feature type="compositionally biased region" description="Basic and acidic residues" evidence="1">
    <location>
        <begin position="414"/>
        <end position="424"/>
    </location>
</feature>
<accession>A0AAP0J7Q8</accession>
<feature type="region of interest" description="Disordered" evidence="1">
    <location>
        <begin position="413"/>
        <end position="446"/>
    </location>
</feature>
<dbReference type="PANTHER" id="PTHR33499:SF40">
    <property type="entry name" value="TRANSPOSASE-ASSOCIATED DOMAIN-CONTAINING PROTEIN"/>
    <property type="match status" value="1"/>
</dbReference>
<evidence type="ECO:0000313" key="2">
    <source>
        <dbReference type="EMBL" id="KAK9128220.1"/>
    </source>
</evidence>
<proteinExistence type="predicted"/>
<dbReference type="AlphaFoldDB" id="A0AAP0J7Q8"/>
<protein>
    <submittedName>
        <fullName evidence="2">Uncharacterized protein</fullName>
    </submittedName>
</protein>
<dbReference type="EMBL" id="JBBNAF010000007">
    <property type="protein sequence ID" value="KAK9128220.1"/>
    <property type="molecule type" value="Genomic_DNA"/>
</dbReference>
<evidence type="ECO:0000313" key="3">
    <source>
        <dbReference type="Proteomes" id="UP001420932"/>
    </source>
</evidence>
<reference evidence="2 3" key="1">
    <citation type="submission" date="2024-01" db="EMBL/GenBank/DDBJ databases">
        <title>Genome assemblies of Stephania.</title>
        <authorList>
            <person name="Yang L."/>
        </authorList>
    </citation>
    <scope>NUCLEOTIDE SEQUENCE [LARGE SCALE GENOMIC DNA]</scope>
    <source>
        <strain evidence="2">YNDBR</strain>
        <tissue evidence="2">Leaf</tissue>
    </source>
</reference>
<organism evidence="2 3">
    <name type="scientific">Stephania yunnanensis</name>
    <dbReference type="NCBI Taxonomy" id="152371"/>
    <lineage>
        <taxon>Eukaryota</taxon>
        <taxon>Viridiplantae</taxon>
        <taxon>Streptophyta</taxon>
        <taxon>Embryophyta</taxon>
        <taxon>Tracheophyta</taxon>
        <taxon>Spermatophyta</taxon>
        <taxon>Magnoliopsida</taxon>
        <taxon>Ranunculales</taxon>
        <taxon>Menispermaceae</taxon>
        <taxon>Menispermoideae</taxon>
        <taxon>Cissampelideae</taxon>
        <taxon>Stephania</taxon>
    </lineage>
</organism>
<name>A0AAP0J7Q8_9MAGN</name>
<dbReference type="Proteomes" id="UP001420932">
    <property type="component" value="Unassembled WGS sequence"/>
</dbReference>
<gene>
    <name evidence="2" type="ORF">Syun_017017</name>
</gene>
<keyword evidence="3" id="KW-1185">Reference proteome</keyword>
<evidence type="ECO:0000256" key="1">
    <source>
        <dbReference type="SAM" id="MobiDB-lite"/>
    </source>
</evidence>